<proteinExistence type="predicted"/>
<protein>
    <recommendedName>
        <fullName evidence="4">Type II secretion system protein GspG C-terminal domain-containing protein</fullName>
    </recommendedName>
</protein>
<evidence type="ECO:0000313" key="3">
    <source>
        <dbReference type="Proteomes" id="UP000176308"/>
    </source>
</evidence>
<sequence length="149" mass="15921">MNKIIRTKAFTLIELLVVIAIIAILSSVILYSATQYINKGKDANIKGNLAVLITAGEVWYDKNNSSYGGFCGSAVVVNTLSQIPGAGADKNCNVKTPEATSWAACAREFVDSQRAYCVDSKGNQKDINNSDCTSQITNCCFAGIVNCIP</sequence>
<dbReference type="Proteomes" id="UP000176308">
    <property type="component" value="Unassembled WGS sequence"/>
</dbReference>
<evidence type="ECO:0000256" key="1">
    <source>
        <dbReference type="SAM" id="Phobius"/>
    </source>
</evidence>
<feature type="transmembrane region" description="Helical" evidence="1">
    <location>
        <begin position="12"/>
        <end position="33"/>
    </location>
</feature>
<dbReference type="InterPro" id="IPR045584">
    <property type="entry name" value="Pilin-like"/>
</dbReference>
<dbReference type="Pfam" id="PF07963">
    <property type="entry name" value="N_methyl"/>
    <property type="match status" value="1"/>
</dbReference>
<dbReference type="Gene3D" id="3.30.700.10">
    <property type="entry name" value="Glycoprotein, Type 4 Pilin"/>
    <property type="match status" value="1"/>
</dbReference>
<organism evidence="2 3">
    <name type="scientific">Candidatus Staskawiczbacteria bacterium RIFCSPLOWO2_01_FULL_33_9</name>
    <dbReference type="NCBI Taxonomy" id="1802211"/>
    <lineage>
        <taxon>Bacteria</taxon>
        <taxon>Candidatus Staskawicziibacteriota</taxon>
    </lineage>
</organism>
<name>A0A1G2IAP8_9BACT</name>
<reference evidence="2 3" key="1">
    <citation type="journal article" date="2016" name="Nat. Commun.">
        <title>Thousands of microbial genomes shed light on interconnected biogeochemical processes in an aquifer system.</title>
        <authorList>
            <person name="Anantharaman K."/>
            <person name="Brown C.T."/>
            <person name="Hug L.A."/>
            <person name="Sharon I."/>
            <person name="Castelle C.J."/>
            <person name="Probst A.J."/>
            <person name="Thomas B.C."/>
            <person name="Singh A."/>
            <person name="Wilkins M.J."/>
            <person name="Karaoz U."/>
            <person name="Brodie E.L."/>
            <person name="Williams K.H."/>
            <person name="Hubbard S.S."/>
            <person name="Banfield J.F."/>
        </authorList>
    </citation>
    <scope>NUCLEOTIDE SEQUENCE [LARGE SCALE GENOMIC DNA]</scope>
</reference>
<comment type="caution">
    <text evidence="2">The sequence shown here is derived from an EMBL/GenBank/DDBJ whole genome shotgun (WGS) entry which is preliminary data.</text>
</comment>
<keyword evidence="1" id="KW-0472">Membrane</keyword>
<dbReference type="NCBIfam" id="TIGR02532">
    <property type="entry name" value="IV_pilin_GFxxxE"/>
    <property type="match status" value="1"/>
</dbReference>
<dbReference type="SUPFAM" id="SSF54523">
    <property type="entry name" value="Pili subunits"/>
    <property type="match status" value="1"/>
</dbReference>
<evidence type="ECO:0008006" key="4">
    <source>
        <dbReference type="Google" id="ProtNLM"/>
    </source>
</evidence>
<dbReference type="InterPro" id="IPR012902">
    <property type="entry name" value="N_methyl_site"/>
</dbReference>
<keyword evidence="1" id="KW-0812">Transmembrane</keyword>
<dbReference type="AlphaFoldDB" id="A0A1G2IAP8"/>
<dbReference type="EMBL" id="MHOX01000005">
    <property type="protein sequence ID" value="OGZ71400.1"/>
    <property type="molecule type" value="Genomic_DNA"/>
</dbReference>
<evidence type="ECO:0000313" key="2">
    <source>
        <dbReference type="EMBL" id="OGZ71400.1"/>
    </source>
</evidence>
<keyword evidence="1" id="KW-1133">Transmembrane helix</keyword>
<gene>
    <name evidence="2" type="ORF">A2904_01895</name>
</gene>
<accession>A0A1G2IAP8</accession>